<organism evidence="5 6">
    <name type="scientific">Psilocybe cyanescens</name>
    <dbReference type="NCBI Taxonomy" id="93625"/>
    <lineage>
        <taxon>Eukaryota</taxon>
        <taxon>Fungi</taxon>
        <taxon>Dikarya</taxon>
        <taxon>Basidiomycota</taxon>
        <taxon>Agaricomycotina</taxon>
        <taxon>Agaricomycetes</taxon>
        <taxon>Agaricomycetidae</taxon>
        <taxon>Agaricales</taxon>
        <taxon>Agaricineae</taxon>
        <taxon>Strophariaceae</taxon>
        <taxon>Psilocybe</taxon>
    </lineage>
</organism>
<keyword evidence="6" id="KW-1185">Reference proteome</keyword>
<evidence type="ECO:0000313" key="5">
    <source>
        <dbReference type="EMBL" id="PPQ90174.1"/>
    </source>
</evidence>
<dbReference type="SMART" id="SM00147">
    <property type="entry name" value="RasGEF"/>
    <property type="match status" value="1"/>
</dbReference>
<accession>A0A409XHE5</accession>
<dbReference type="SMART" id="SM00229">
    <property type="entry name" value="RasGEFN"/>
    <property type="match status" value="1"/>
</dbReference>
<dbReference type="STRING" id="93625.A0A409XHE5"/>
<evidence type="ECO:0008006" key="7">
    <source>
        <dbReference type="Google" id="ProtNLM"/>
    </source>
</evidence>
<proteinExistence type="predicted"/>
<dbReference type="InterPro" id="IPR008937">
    <property type="entry name" value="Ras-like_GEF"/>
</dbReference>
<dbReference type="InterPro" id="IPR036964">
    <property type="entry name" value="RASGEF_cat_dom_sf"/>
</dbReference>
<dbReference type="CDD" id="cd06224">
    <property type="entry name" value="REM"/>
    <property type="match status" value="1"/>
</dbReference>
<feature type="domain" description="Ras-GEF" evidence="3">
    <location>
        <begin position="334"/>
        <end position="557"/>
    </location>
</feature>
<comment type="caution">
    <text evidence="5">The sequence shown here is derived from an EMBL/GenBank/DDBJ whole genome shotgun (WGS) entry which is preliminary data.</text>
</comment>
<evidence type="ECO:0000256" key="1">
    <source>
        <dbReference type="ARBA" id="ARBA00022658"/>
    </source>
</evidence>
<gene>
    <name evidence="5" type="ORF">CVT25_012485</name>
</gene>
<name>A0A409XHE5_PSICY</name>
<dbReference type="Proteomes" id="UP000283269">
    <property type="component" value="Unassembled WGS sequence"/>
</dbReference>
<sequence>MDRQCTHRVINDFASNGGIKVVKRPPLQQTYFLLFSFKASLSARHQSLRIVVHGMLALDTPFAFELLLRKLVHLLSLDPSKSSVGTQTEAGEMQQRPSASFLSPTTYTFSTSDLGSSQSPVPLLLGPLDDRSPWTPSDHSSLRDNVEYRNGRLVGATLSVLIKRMTPVNPPVDPTFSNVFFLTFRLFSTPKDLADALTDRYGLSPPKNLSQEDFDYWQREIGTPIRRQVFKFINTWLEDYWLPDVDDGALPVLKSLLSRRSPRDLPPWSAHVVQNLLHKRTLSDINTNIDAKNSNLGFFLNRLEAQRPKVHMSNWLRSSLRKGKFKRISIKAFDTVELARQLTILESELFCAVRLDDILRTGADGLTTPKSIQAIDQFGTIITRWVTESIINKHYRLATRALLVKFFIKVAYSCVSLNNFSTSWSILAALNSSQVSRLQWTFNSLPQKQKRQLKYLRKLLDHSNNHCEYRNKLKDVVTPAIPCLGLYIMDVTFCRDCYPSYRRSSSDPKMRVINLSKYYRLVDIVQDIQKFQVPYNLEAVPGFQDYITSVFSPYKQA</sequence>
<evidence type="ECO:0000256" key="2">
    <source>
        <dbReference type="PROSITE-ProRule" id="PRU00168"/>
    </source>
</evidence>
<feature type="domain" description="N-terminal Ras-GEF" evidence="4">
    <location>
        <begin position="149"/>
        <end position="281"/>
    </location>
</feature>
<dbReference type="InterPro" id="IPR000651">
    <property type="entry name" value="Ras-like_Gua-exchang_fac_N"/>
</dbReference>
<evidence type="ECO:0000313" key="6">
    <source>
        <dbReference type="Proteomes" id="UP000283269"/>
    </source>
</evidence>
<dbReference type="GO" id="GO:0005085">
    <property type="term" value="F:guanyl-nucleotide exchange factor activity"/>
    <property type="evidence" value="ECO:0007669"/>
    <property type="project" value="UniProtKB-KW"/>
</dbReference>
<evidence type="ECO:0000259" key="3">
    <source>
        <dbReference type="PROSITE" id="PS50009"/>
    </source>
</evidence>
<dbReference type="AlphaFoldDB" id="A0A409XHE5"/>
<evidence type="ECO:0000259" key="4">
    <source>
        <dbReference type="PROSITE" id="PS50212"/>
    </source>
</evidence>
<dbReference type="OrthoDB" id="546434at2759"/>
<dbReference type="Gene3D" id="1.20.870.10">
    <property type="entry name" value="Son of sevenless (SoS) protein Chain: S domain 1"/>
    <property type="match status" value="1"/>
</dbReference>
<dbReference type="PROSITE" id="PS50212">
    <property type="entry name" value="RASGEF_NTER"/>
    <property type="match status" value="1"/>
</dbReference>
<dbReference type="PANTHER" id="PTHR23113:SF354">
    <property type="entry name" value="BUD SITE SELECTION PROTEIN 5"/>
    <property type="match status" value="1"/>
</dbReference>
<dbReference type="GO" id="GO:0007265">
    <property type="term" value="P:Ras protein signal transduction"/>
    <property type="evidence" value="ECO:0007669"/>
    <property type="project" value="TreeGrafter"/>
</dbReference>
<dbReference type="SUPFAM" id="SSF48366">
    <property type="entry name" value="Ras GEF"/>
    <property type="match status" value="1"/>
</dbReference>
<dbReference type="InParanoid" id="A0A409XHE5"/>
<dbReference type="Pfam" id="PF00617">
    <property type="entry name" value="RasGEF"/>
    <property type="match status" value="1"/>
</dbReference>
<reference evidence="5 6" key="1">
    <citation type="journal article" date="2018" name="Evol. Lett.">
        <title>Horizontal gene cluster transfer increased hallucinogenic mushroom diversity.</title>
        <authorList>
            <person name="Reynolds H.T."/>
            <person name="Vijayakumar V."/>
            <person name="Gluck-Thaler E."/>
            <person name="Korotkin H.B."/>
            <person name="Matheny P.B."/>
            <person name="Slot J.C."/>
        </authorList>
    </citation>
    <scope>NUCLEOTIDE SEQUENCE [LARGE SCALE GENOMIC DNA]</scope>
    <source>
        <strain evidence="5 6">2631</strain>
    </source>
</reference>
<dbReference type="Gene3D" id="1.10.840.10">
    <property type="entry name" value="Ras guanine-nucleotide exchange factors catalytic domain"/>
    <property type="match status" value="1"/>
</dbReference>
<protein>
    <recommendedName>
        <fullName evidence="7">Ras-GEF domain-containing protein</fullName>
    </recommendedName>
</protein>
<dbReference type="InterPro" id="IPR001895">
    <property type="entry name" value="RASGEF_cat_dom"/>
</dbReference>
<dbReference type="Pfam" id="PF00618">
    <property type="entry name" value="RasGEF_N"/>
    <property type="match status" value="1"/>
</dbReference>
<keyword evidence="1 2" id="KW-0344">Guanine-nucleotide releasing factor</keyword>
<dbReference type="PANTHER" id="PTHR23113">
    <property type="entry name" value="GUANINE NUCLEOTIDE EXCHANGE FACTOR"/>
    <property type="match status" value="1"/>
</dbReference>
<dbReference type="EMBL" id="NHYD01001696">
    <property type="protein sequence ID" value="PPQ90174.1"/>
    <property type="molecule type" value="Genomic_DNA"/>
</dbReference>
<dbReference type="InterPro" id="IPR023578">
    <property type="entry name" value="Ras_GEF_dom_sf"/>
</dbReference>
<dbReference type="PROSITE" id="PS50009">
    <property type="entry name" value="RASGEF_CAT"/>
    <property type="match status" value="1"/>
</dbReference>
<dbReference type="GO" id="GO:0005886">
    <property type="term" value="C:plasma membrane"/>
    <property type="evidence" value="ECO:0007669"/>
    <property type="project" value="TreeGrafter"/>
</dbReference>